<evidence type="ECO:0000256" key="1">
    <source>
        <dbReference type="SAM" id="Phobius"/>
    </source>
</evidence>
<protein>
    <submittedName>
        <fullName evidence="3">M56 family peptidase</fullName>
    </submittedName>
</protein>
<evidence type="ECO:0000259" key="2">
    <source>
        <dbReference type="Pfam" id="PF05569"/>
    </source>
</evidence>
<gene>
    <name evidence="3" type="ORF">EKG35_05560</name>
</gene>
<sequence>MNKYQSTKMFFLSIVISGTILIQMIAYLIALLSGTNLNFNIIEVCQNTLKMIGLTSLQYAVDILVLSTVLFSLWKIGTQIIHTIRLKAKLHQYENKKLSEEYNYRYGTGKEDFIVISYPVPVAITIGFISPKIVLSTALVAVLSEEELEAVIFHEMYHKKSHDPLKLFLLSISAAILPYIPILKWFNENYRIIQEIMADENAIEKQQSAIHIGSALLKMLKVGKLDSKSFAYASFAESSVNYRIEYLLNPLQSNQIKIPLVMAMWSLIVFSLICIIFIYALI</sequence>
<feature type="domain" description="Peptidase M56" evidence="2">
    <location>
        <begin position="69"/>
        <end position="247"/>
    </location>
</feature>
<dbReference type="PANTHER" id="PTHR34978:SF3">
    <property type="entry name" value="SLR0241 PROTEIN"/>
    <property type="match status" value="1"/>
</dbReference>
<feature type="transmembrane region" description="Helical" evidence="1">
    <location>
        <begin position="167"/>
        <end position="186"/>
    </location>
</feature>
<feature type="transmembrane region" description="Helical" evidence="1">
    <location>
        <begin position="9"/>
        <end position="30"/>
    </location>
</feature>
<dbReference type="RefSeq" id="WP_126293467.1">
    <property type="nucleotide sequence ID" value="NZ_RXNR01000011.1"/>
</dbReference>
<dbReference type="CDD" id="cd07326">
    <property type="entry name" value="M56_BlaR1_MecR1_like"/>
    <property type="match status" value="1"/>
</dbReference>
<evidence type="ECO:0000313" key="3">
    <source>
        <dbReference type="EMBL" id="RTQ94484.1"/>
    </source>
</evidence>
<dbReference type="Gene3D" id="3.30.2010.10">
    <property type="entry name" value="Metalloproteases ('zincins'), catalytic domain"/>
    <property type="match status" value="1"/>
</dbReference>
<keyword evidence="1" id="KW-0472">Membrane</keyword>
<dbReference type="OrthoDB" id="2448482at2"/>
<proteinExistence type="predicted"/>
<name>A0A3S0HKE4_9BACI</name>
<dbReference type="Pfam" id="PF05569">
    <property type="entry name" value="Peptidase_M56"/>
    <property type="match status" value="1"/>
</dbReference>
<keyword evidence="1" id="KW-0812">Transmembrane</keyword>
<comment type="caution">
    <text evidence="3">The sequence shown here is derived from an EMBL/GenBank/DDBJ whole genome shotgun (WGS) entry which is preliminary data.</text>
</comment>
<reference evidence="3 4" key="1">
    <citation type="submission" date="2018-12" db="EMBL/GenBank/DDBJ databases">
        <authorList>
            <person name="Yu L."/>
        </authorList>
    </citation>
    <scope>NUCLEOTIDE SEQUENCE [LARGE SCALE GENOMIC DNA]</scope>
    <source>
        <strain evidence="3 4">S5H2222</strain>
    </source>
</reference>
<dbReference type="InterPro" id="IPR008756">
    <property type="entry name" value="Peptidase_M56"/>
</dbReference>
<dbReference type="AlphaFoldDB" id="A0A3S0HKE4"/>
<evidence type="ECO:0000313" key="4">
    <source>
        <dbReference type="Proteomes" id="UP000276349"/>
    </source>
</evidence>
<feature type="transmembrane region" description="Helical" evidence="1">
    <location>
        <begin position="258"/>
        <end position="281"/>
    </location>
</feature>
<dbReference type="InterPro" id="IPR052173">
    <property type="entry name" value="Beta-lactam_resp_regulator"/>
</dbReference>
<accession>A0A3S0HKE4</accession>
<dbReference type="EMBL" id="RXNR01000011">
    <property type="protein sequence ID" value="RTQ94484.1"/>
    <property type="molecule type" value="Genomic_DNA"/>
</dbReference>
<organism evidence="3 4">
    <name type="scientific">Lysinibacillus telephonicus</name>
    <dbReference type="NCBI Taxonomy" id="1714840"/>
    <lineage>
        <taxon>Bacteria</taxon>
        <taxon>Bacillati</taxon>
        <taxon>Bacillota</taxon>
        <taxon>Bacilli</taxon>
        <taxon>Bacillales</taxon>
        <taxon>Bacillaceae</taxon>
        <taxon>Lysinibacillus</taxon>
    </lineage>
</organism>
<dbReference type="PANTHER" id="PTHR34978">
    <property type="entry name" value="POSSIBLE SENSOR-TRANSDUCER PROTEIN BLAR"/>
    <property type="match status" value="1"/>
</dbReference>
<keyword evidence="1" id="KW-1133">Transmembrane helix</keyword>
<keyword evidence="4" id="KW-1185">Reference proteome</keyword>
<feature type="transmembrane region" description="Helical" evidence="1">
    <location>
        <begin position="57"/>
        <end position="77"/>
    </location>
</feature>
<dbReference type="Proteomes" id="UP000276349">
    <property type="component" value="Unassembled WGS sequence"/>
</dbReference>